<comment type="caution">
    <text evidence="1">The sequence shown here is derived from an EMBL/GenBank/DDBJ whole genome shotgun (WGS) entry which is preliminary data.</text>
</comment>
<dbReference type="EMBL" id="CABQ01000240">
    <property type="protein sequence ID" value="CBI08605.1"/>
    <property type="molecule type" value="Genomic_DNA"/>
</dbReference>
<dbReference type="AlphaFoldDB" id="E6QMY4"/>
<organism evidence="1">
    <name type="scientific">mine drainage metagenome</name>
    <dbReference type="NCBI Taxonomy" id="410659"/>
    <lineage>
        <taxon>unclassified sequences</taxon>
        <taxon>metagenomes</taxon>
        <taxon>ecological metagenomes</taxon>
    </lineage>
</organism>
<reference evidence="1" key="1">
    <citation type="submission" date="2009-10" db="EMBL/GenBank/DDBJ databases">
        <title>Diversity of trophic interactions inside an arsenic-rich microbial ecosystem.</title>
        <authorList>
            <person name="Bertin P.N."/>
            <person name="Heinrich-Salmeron A."/>
            <person name="Pelletier E."/>
            <person name="Goulhen-Chollet F."/>
            <person name="Arsene-Ploetze F."/>
            <person name="Gallien S."/>
            <person name="Calteau A."/>
            <person name="Vallenet D."/>
            <person name="Casiot C."/>
            <person name="Chane-Woon-Ming B."/>
            <person name="Giloteaux L."/>
            <person name="Barakat M."/>
            <person name="Bonnefoy V."/>
            <person name="Bruneel O."/>
            <person name="Chandler M."/>
            <person name="Cleiss J."/>
            <person name="Duran R."/>
            <person name="Elbaz-Poulichet F."/>
            <person name="Fonknechten N."/>
            <person name="Lauga B."/>
            <person name="Mornico D."/>
            <person name="Ortet P."/>
            <person name="Schaeffer C."/>
            <person name="Siguier P."/>
            <person name="Alexander Thil Smith A."/>
            <person name="Van Dorsselaer A."/>
            <person name="Weissenbach J."/>
            <person name="Medigue C."/>
            <person name="Le Paslier D."/>
        </authorList>
    </citation>
    <scope>NUCLEOTIDE SEQUENCE</scope>
</reference>
<name>E6QMY4_9ZZZZ</name>
<gene>
    <name evidence="1" type="ORF">CARN6_2087</name>
</gene>
<protein>
    <submittedName>
        <fullName evidence="1">Uncharacterized protein</fullName>
    </submittedName>
</protein>
<evidence type="ECO:0000313" key="1">
    <source>
        <dbReference type="EMBL" id="CBI08605.1"/>
    </source>
</evidence>
<accession>E6QMY4</accession>
<proteinExistence type="predicted"/>
<sequence>MTCRYRERQSVRPAQQALVNTDPVVTNLGQQGVELRDDLAEFLVIRAIDLDPTLRMNAPQGINRVG</sequence>